<sequence length="188" mass="20498">MSNYVADTDQMWIALPEAPLQGAELAAWLKEVEQELPYPDPAVASTYLGFLREVAGARQDEDVTKRLFFLPGSEMAPVMLELFEYAQDKDIDEAAALVSLITVDKNERGPHVSDTVDLADGRVIHRSVAAVPIPDTEDEADVAVCAFHAVRIGEVDVVTRTWVGESVTLLAEVVPAVEDLLASLRLVP</sequence>
<organism evidence="1 2">
    <name type="scientific">Actinomyces weissii</name>
    <dbReference type="NCBI Taxonomy" id="675090"/>
    <lineage>
        <taxon>Bacteria</taxon>
        <taxon>Bacillati</taxon>
        <taxon>Actinomycetota</taxon>
        <taxon>Actinomycetes</taxon>
        <taxon>Actinomycetales</taxon>
        <taxon>Actinomycetaceae</taxon>
        <taxon>Actinomyces</taxon>
    </lineage>
</organism>
<dbReference type="KEGG" id="awe:JG540_02240"/>
<evidence type="ECO:0000313" key="2">
    <source>
        <dbReference type="Proteomes" id="UP000595895"/>
    </source>
</evidence>
<protein>
    <submittedName>
        <fullName evidence="1">Uncharacterized protein</fullName>
    </submittedName>
</protein>
<gene>
    <name evidence="1" type="ORF">JG540_02240</name>
</gene>
<accession>A0A7T7S2L1</accession>
<dbReference type="AlphaFoldDB" id="A0A7T7S2L1"/>
<keyword evidence="2" id="KW-1185">Reference proteome</keyword>
<reference evidence="1 2" key="1">
    <citation type="submission" date="2020-12" db="EMBL/GenBank/DDBJ databases">
        <authorList>
            <person name="Zhou J."/>
        </authorList>
    </citation>
    <scope>NUCLEOTIDE SEQUENCE [LARGE SCALE GENOMIC DNA]</scope>
    <source>
        <strain evidence="1 2">CCUG 61299</strain>
    </source>
</reference>
<dbReference type="Proteomes" id="UP000595895">
    <property type="component" value="Chromosome"/>
</dbReference>
<dbReference type="EMBL" id="CP066802">
    <property type="protein sequence ID" value="QQM67722.1"/>
    <property type="molecule type" value="Genomic_DNA"/>
</dbReference>
<proteinExistence type="predicted"/>
<evidence type="ECO:0000313" key="1">
    <source>
        <dbReference type="EMBL" id="QQM67722.1"/>
    </source>
</evidence>
<dbReference type="RefSeq" id="WP_200276660.1">
    <property type="nucleotide sequence ID" value="NZ_CP066802.1"/>
</dbReference>
<name>A0A7T7S2L1_9ACTO</name>